<keyword evidence="2" id="KW-1185">Reference proteome</keyword>
<dbReference type="InterPro" id="IPR039975">
    <property type="entry name" value="IFT52"/>
</dbReference>
<dbReference type="PANTHER" id="PTHR12969:SF7">
    <property type="entry name" value="INTRAFLAGELLAR TRANSPORT PROTEIN 52 HOMOLOG"/>
    <property type="match status" value="1"/>
</dbReference>
<dbReference type="GO" id="GO:0005814">
    <property type="term" value="C:centriole"/>
    <property type="evidence" value="ECO:0007669"/>
    <property type="project" value="TreeGrafter"/>
</dbReference>
<dbReference type="AlphaFoldDB" id="A0A914V5K0"/>
<evidence type="ECO:0000313" key="3">
    <source>
        <dbReference type="WBParaSite" id="PSAMB.scaffold15422size1584.g36509.t1"/>
    </source>
</evidence>
<proteinExistence type="predicted"/>
<name>A0A914V5K0_9BILA</name>
<dbReference type="Proteomes" id="UP000887566">
    <property type="component" value="Unplaced"/>
</dbReference>
<dbReference type="Pfam" id="PF21178">
    <property type="entry name" value="Itf52_C"/>
    <property type="match status" value="1"/>
</dbReference>
<dbReference type="WBParaSite" id="PSAMB.scaffold15422size1584.g36509.t1">
    <property type="protein sequence ID" value="PSAMB.scaffold15422size1584.g36509.t1"/>
    <property type="gene ID" value="PSAMB.scaffold15422size1584.g36509"/>
</dbReference>
<organism evidence="2 3">
    <name type="scientific">Plectus sambesii</name>
    <dbReference type="NCBI Taxonomy" id="2011161"/>
    <lineage>
        <taxon>Eukaryota</taxon>
        <taxon>Metazoa</taxon>
        <taxon>Ecdysozoa</taxon>
        <taxon>Nematoda</taxon>
        <taxon>Chromadorea</taxon>
        <taxon>Plectida</taxon>
        <taxon>Plectina</taxon>
        <taxon>Plectoidea</taxon>
        <taxon>Plectidae</taxon>
        <taxon>Plectus</taxon>
    </lineage>
</organism>
<protein>
    <recommendedName>
        <fullName evidence="1">Intraflagellar transport protein 52 C-terminal domain-containing protein</fullName>
    </recommendedName>
</protein>
<dbReference type="InterPro" id="IPR048643">
    <property type="entry name" value="Itf52_C"/>
</dbReference>
<dbReference type="GO" id="GO:0005929">
    <property type="term" value="C:cilium"/>
    <property type="evidence" value="ECO:0007669"/>
    <property type="project" value="TreeGrafter"/>
</dbReference>
<feature type="domain" description="Intraflagellar transport protein 52 C-terminal" evidence="1">
    <location>
        <begin position="23"/>
        <end position="74"/>
    </location>
</feature>
<dbReference type="PANTHER" id="PTHR12969">
    <property type="entry name" value="NGD5/OSM-6/IFT52"/>
    <property type="match status" value="1"/>
</dbReference>
<reference evidence="3" key="1">
    <citation type="submission" date="2022-11" db="UniProtKB">
        <authorList>
            <consortium name="WormBaseParasite"/>
        </authorList>
    </citation>
    <scope>IDENTIFICATION</scope>
</reference>
<evidence type="ECO:0000259" key="1">
    <source>
        <dbReference type="Pfam" id="PF21178"/>
    </source>
</evidence>
<dbReference type="GO" id="GO:0030992">
    <property type="term" value="C:intraciliary transport particle B"/>
    <property type="evidence" value="ECO:0007669"/>
    <property type="project" value="TreeGrafter"/>
</dbReference>
<dbReference type="GO" id="GO:0060271">
    <property type="term" value="P:cilium assembly"/>
    <property type="evidence" value="ECO:0007669"/>
    <property type="project" value="TreeGrafter"/>
</dbReference>
<dbReference type="CDD" id="cd23683">
    <property type="entry name" value="IFT52_CTD"/>
    <property type="match status" value="1"/>
</dbReference>
<dbReference type="Gene3D" id="6.10.250.2800">
    <property type="match status" value="1"/>
</dbReference>
<accession>A0A914V5K0</accession>
<evidence type="ECO:0000313" key="2">
    <source>
        <dbReference type="Proteomes" id="UP000887566"/>
    </source>
</evidence>
<dbReference type="GO" id="GO:0042073">
    <property type="term" value="P:intraciliary transport"/>
    <property type="evidence" value="ECO:0007669"/>
    <property type="project" value="TreeGrafter"/>
</dbReference>
<sequence length="92" mass="10608">VFPPNFRELPPPQLELFDLDDMFSSEKVRLAQITNKCDENDLEYFIREVGDILGVTGSLLPTDKTPKRIIEFIFHQVVEFKKLNQDDGPIEG</sequence>